<evidence type="ECO:0000313" key="3">
    <source>
        <dbReference type="Proteomes" id="UP000242320"/>
    </source>
</evidence>
<sequence>MTLTQERIHTRDGITLVADCYRHPTTGPVVLLLHGGGQNRHAWATTARRLHAHGYTVIAYDTRGHGDSDWDPSGQYDVEKFVADLLSVREHVGTESPPALVGASLGGLTILATHLLAPAGLWAAVILVDITPRMEFHGARRIVSFMAAHPDGFGTLTDAADIIAEYNPRRPRPENLDGLHKVLRQRSDGRWVWRWDPAFISSNFDVLQGELMTDTEEFEAISGFLAEGARRITAPTLLVRGALSDVVSEETVNEFLELVPHAETTDVTGTGHMVAGDDNDAFTSAVTDFLDRRVFL</sequence>
<dbReference type="InterPro" id="IPR050228">
    <property type="entry name" value="Carboxylesterase_BioH"/>
</dbReference>
<evidence type="ECO:0000313" key="2">
    <source>
        <dbReference type="EMBL" id="OSC31258.1"/>
    </source>
</evidence>
<dbReference type="EMBL" id="NCXM01000004">
    <property type="protein sequence ID" value="OSC31258.1"/>
    <property type="molecule type" value="Genomic_DNA"/>
</dbReference>
<keyword evidence="2" id="KW-0378">Hydrolase</keyword>
<dbReference type="InterPro" id="IPR029058">
    <property type="entry name" value="AB_hydrolase_fold"/>
</dbReference>
<dbReference type="Proteomes" id="UP000242320">
    <property type="component" value="Unassembled WGS sequence"/>
</dbReference>
<feature type="domain" description="AB hydrolase-1" evidence="1">
    <location>
        <begin position="28"/>
        <end position="274"/>
    </location>
</feature>
<dbReference type="PANTHER" id="PTHR43194">
    <property type="entry name" value="HYDROLASE ALPHA/BETA FOLD FAMILY"/>
    <property type="match status" value="1"/>
</dbReference>
<dbReference type="SUPFAM" id="SSF53474">
    <property type="entry name" value="alpha/beta-Hydrolases"/>
    <property type="match status" value="1"/>
</dbReference>
<dbReference type="OrthoDB" id="63519at2"/>
<dbReference type="GO" id="GO:0016787">
    <property type="term" value="F:hydrolase activity"/>
    <property type="evidence" value="ECO:0007669"/>
    <property type="project" value="UniProtKB-KW"/>
</dbReference>
<keyword evidence="3" id="KW-1185">Reference proteome</keyword>
<accession>A0A1X2LB96</accession>
<dbReference type="RefSeq" id="WP_041787016.1">
    <property type="nucleotide sequence ID" value="NZ_NCXM01000004.1"/>
</dbReference>
<reference evidence="2 3" key="1">
    <citation type="submission" date="2017-04" db="EMBL/GenBank/DDBJ databases">
        <title>The new phylogeny of genus Mycobacterium.</title>
        <authorList>
            <person name="Tortoli E."/>
            <person name="Trovato A."/>
            <person name="Cirillo D.M."/>
        </authorList>
    </citation>
    <scope>NUCLEOTIDE SEQUENCE [LARGE SCALE GENOMIC DNA]</scope>
    <source>
        <strain evidence="2 3">DSM 45247</strain>
    </source>
</reference>
<name>A0A1X2LB96_9MYCO</name>
<proteinExistence type="predicted"/>
<dbReference type="InterPro" id="IPR000073">
    <property type="entry name" value="AB_hydrolase_1"/>
</dbReference>
<dbReference type="PANTHER" id="PTHR43194:SF2">
    <property type="entry name" value="PEROXISOMAL MEMBRANE PROTEIN LPX1"/>
    <property type="match status" value="1"/>
</dbReference>
<comment type="caution">
    <text evidence="2">The sequence shown here is derived from an EMBL/GenBank/DDBJ whole genome shotgun (WGS) entry which is preliminary data.</text>
</comment>
<evidence type="ECO:0000259" key="1">
    <source>
        <dbReference type="Pfam" id="PF00561"/>
    </source>
</evidence>
<dbReference type="Gene3D" id="3.40.50.1820">
    <property type="entry name" value="alpha/beta hydrolase"/>
    <property type="match status" value="1"/>
</dbReference>
<dbReference type="AlphaFoldDB" id="A0A1X2LB96"/>
<gene>
    <name evidence="2" type="ORF">B8W69_05265</name>
</gene>
<dbReference type="Pfam" id="PF00561">
    <property type="entry name" value="Abhydrolase_1"/>
    <property type="match status" value="1"/>
</dbReference>
<protein>
    <submittedName>
        <fullName evidence="2">Alpha/beta hydrolase</fullName>
    </submittedName>
</protein>
<organism evidence="2 3">
    <name type="scientific">Mycolicibacterium vulneris</name>
    <dbReference type="NCBI Taxonomy" id="547163"/>
    <lineage>
        <taxon>Bacteria</taxon>
        <taxon>Bacillati</taxon>
        <taxon>Actinomycetota</taxon>
        <taxon>Actinomycetes</taxon>
        <taxon>Mycobacteriales</taxon>
        <taxon>Mycobacteriaceae</taxon>
        <taxon>Mycolicibacterium</taxon>
    </lineage>
</organism>